<feature type="transmembrane region" description="Helical" evidence="1">
    <location>
        <begin position="67"/>
        <end position="91"/>
    </location>
</feature>
<comment type="caution">
    <text evidence="3">The sequence shown here is derived from an EMBL/GenBank/DDBJ whole genome shotgun (WGS) entry which is preliminary data.</text>
</comment>
<dbReference type="Proteomes" id="UP000198406">
    <property type="component" value="Unassembled WGS sequence"/>
</dbReference>
<evidence type="ECO:0000256" key="2">
    <source>
        <dbReference type="SAM" id="SignalP"/>
    </source>
</evidence>
<name>A0A1Z5KF67_FISSO</name>
<proteinExistence type="predicted"/>
<keyword evidence="4" id="KW-1185">Reference proteome</keyword>
<keyword evidence="1" id="KW-0812">Transmembrane</keyword>
<dbReference type="EMBL" id="BDSP01000217">
    <property type="protein sequence ID" value="GAX24856.1"/>
    <property type="molecule type" value="Genomic_DNA"/>
</dbReference>
<reference evidence="3 4" key="1">
    <citation type="journal article" date="2015" name="Plant Cell">
        <title>Oil accumulation by the oleaginous diatom Fistulifera solaris as revealed by the genome and transcriptome.</title>
        <authorList>
            <person name="Tanaka T."/>
            <person name="Maeda Y."/>
            <person name="Veluchamy A."/>
            <person name="Tanaka M."/>
            <person name="Abida H."/>
            <person name="Marechal E."/>
            <person name="Bowler C."/>
            <person name="Muto M."/>
            <person name="Sunaga Y."/>
            <person name="Tanaka M."/>
            <person name="Yoshino T."/>
            <person name="Taniguchi T."/>
            <person name="Fukuda Y."/>
            <person name="Nemoto M."/>
            <person name="Matsumoto M."/>
            <person name="Wong P.S."/>
            <person name="Aburatani S."/>
            <person name="Fujibuchi W."/>
        </authorList>
    </citation>
    <scope>NUCLEOTIDE SEQUENCE [LARGE SCALE GENOMIC DNA]</scope>
    <source>
        <strain evidence="3 4">JPCC DA0580</strain>
    </source>
</reference>
<accession>A0A1Z5KF67</accession>
<dbReference type="AlphaFoldDB" id="A0A1Z5KF67"/>
<dbReference type="InParanoid" id="A0A1Z5KF67"/>
<evidence type="ECO:0000313" key="3">
    <source>
        <dbReference type="EMBL" id="GAX24856.1"/>
    </source>
</evidence>
<evidence type="ECO:0000313" key="4">
    <source>
        <dbReference type="Proteomes" id="UP000198406"/>
    </source>
</evidence>
<dbReference type="OrthoDB" id="48013at2759"/>
<feature type="chain" id="PRO_5012170567" evidence="2">
    <location>
        <begin position="18"/>
        <end position="99"/>
    </location>
</feature>
<evidence type="ECO:0000256" key="1">
    <source>
        <dbReference type="SAM" id="Phobius"/>
    </source>
</evidence>
<sequence>MQRVLLAFLLLQQLVDAFVVLPSTSSSNIAITKTAALPSPTLTTAVSTVDPTTFLSDVLGGVLGTPIILAVPILAALGVASLVAYAIVAYASPAADDDE</sequence>
<feature type="signal peptide" evidence="2">
    <location>
        <begin position="1"/>
        <end position="17"/>
    </location>
</feature>
<keyword evidence="2" id="KW-0732">Signal</keyword>
<organism evidence="3 4">
    <name type="scientific">Fistulifera solaris</name>
    <name type="common">Oleaginous diatom</name>
    <dbReference type="NCBI Taxonomy" id="1519565"/>
    <lineage>
        <taxon>Eukaryota</taxon>
        <taxon>Sar</taxon>
        <taxon>Stramenopiles</taxon>
        <taxon>Ochrophyta</taxon>
        <taxon>Bacillariophyta</taxon>
        <taxon>Bacillariophyceae</taxon>
        <taxon>Bacillariophycidae</taxon>
        <taxon>Naviculales</taxon>
        <taxon>Naviculaceae</taxon>
        <taxon>Fistulifera</taxon>
    </lineage>
</organism>
<keyword evidence="1" id="KW-1133">Transmembrane helix</keyword>
<protein>
    <submittedName>
        <fullName evidence="3">Uncharacterized protein</fullName>
    </submittedName>
</protein>
<gene>
    <name evidence="3" type="ORF">FisN_6Hh195</name>
</gene>
<keyword evidence="1" id="KW-0472">Membrane</keyword>